<protein>
    <submittedName>
        <fullName evidence="5">High mobility group box</fullName>
    </submittedName>
</protein>
<evidence type="ECO:0000256" key="1">
    <source>
        <dbReference type="ARBA" id="ARBA00023125"/>
    </source>
</evidence>
<dbReference type="InterPro" id="IPR036910">
    <property type="entry name" value="HMG_box_dom_sf"/>
</dbReference>
<organism evidence="5 6">
    <name type="scientific">Gymnopus androsaceus JB14</name>
    <dbReference type="NCBI Taxonomy" id="1447944"/>
    <lineage>
        <taxon>Eukaryota</taxon>
        <taxon>Fungi</taxon>
        <taxon>Dikarya</taxon>
        <taxon>Basidiomycota</taxon>
        <taxon>Agaricomycotina</taxon>
        <taxon>Agaricomycetes</taxon>
        <taxon>Agaricomycetidae</taxon>
        <taxon>Agaricales</taxon>
        <taxon>Marasmiineae</taxon>
        <taxon>Omphalotaceae</taxon>
        <taxon>Gymnopus</taxon>
    </lineage>
</organism>
<feature type="domain" description="HMG box" evidence="4">
    <location>
        <begin position="1"/>
        <end position="67"/>
    </location>
</feature>
<evidence type="ECO:0000259" key="4">
    <source>
        <dbReference type="PROSITE" id="PS50118"/>
    </source>
</evidence>
<dbReference type="InterPro" id="IPR009071">
    <property type="entry name" value="HMG_box_dom"/>
</dbReference>
<reference evidence="5" key="1">
    <citation type="journal article" date="2019" name="Environ. Microbiol.">
        <title>Fungal ecological strategies reflected in gene transcription - a case study of two litter decomposers.</title>
        <authorList>
            <person name="Barbi F."/>
            <person name="Kohler A."/>
            <person name="Barry K."/>
            <person name="Baskaran P."/>
            <person name="Daum C."/>
            <person name="Fauchery L."/>
            <person name="Ihrmark K."/>
            <person name="Kuo A."/>
            <person name="LaButti K."/>
            <person name="Lipzen A."/>
            <person name="Morin E."/>
            <person name="Grigoriev I.V."/>
            <person name="Henrissat B."/>
            <person name="Lindahl B."/>
            <person name="Martin F."/>
        </authorList>
    </citation>
    <scope>NUCLEOTIDE SEQUENCE</scope>
    <source>
        <strain evidence="5">JB14</strain>
    </source>
</reference>
<dbReference type="Pfam" id="PF00505">
    <property type="entry name" value="HMG_box"/>
    <property type="match status" value="1"/>
</dbReference>
<dbReference type="CDD" id="cd01389">
    <property type="entry name" value="HMG-box_ROX1-like"/>
    <property type="match status" value="1"/>
</dbReference>
<dbReference type="PANTHER" id="PTHR10270:SF161">
    <property type="entry name" value="SEX-DETERMINING REGION Y PROTEIN"/>
    <property type="match status" value="1"/>
</dbReference>
<keyword evidence="3" id="KW-0539">Nucleus</keyword>
<dbReference type="OrthoDB" id="6247875at2759"/>
<evidence type="ECO:0000256" key="3">
    <source>
        <dbReference type="PROSITE-ProRule" id="PRU00267"/>
    </source>
</evidence>
<dbReference type="GO" id="GO:0000978">
    <property type="term" value="F:RNA polymerase II cis-regulatory region sequence-specific DNA binding"/>
    <property type="evidence" value="ECO:0007669"/>
    <property type="project" value="TreeGrafter"/>
</dbReference>
<keyword evidence="1 3" id="KW-0238">DNA-binding</keyword>
<feature type="DNA-binding region" description="HMG box" evidence="3">
    <location>
        <begin position="1"/>
        <end position="67"/>
    </location>
</feature>
<dbReference type="PROSITE" id="PS50118">
    <property type="entry name" value="HMG_BOX_2"/>
    <property type="match status" value="1"/>
</dbReference>
<proteinExistence type="predicted"/>
<dbReference type="GO" id="GO:0001228">
    <property type="term" value="F:DNA-binding transcription activator activity, RNA polymerase II-specific"/>
    <property type="evidence" value="ECO:0007669"/>
    <property type="project" value="TreeGrafter"/>
</dbReference>
<dbReference type="Proteomes" id="UP000799118">
    <property type="component" value="Unassembled WGS sequence"/>
</dbReference>
<name>A0A6A4HR91_9AGAR</name>
<keyword evidence="6" id="KW-1185">Reference proteome</keyword>
<dbReference type="InterPro" id="IPR050140">
    <property type="entry name" value="SRY-related_HMG-box_TF-like"/>
</dbReference>
<evidence type="ECO:0000313" key="5">
    <source>
        <dbReference type="EMBL" id="KAE9401612.1"/>
    </source>
</evidence>
<dbReference type="PANTHER" id="PTHR10270">
    <property type="entry name" value="SOX TRANSCRIPTION FACTOR"/>
    <property type="match status" value="1"/>
</dbReference>
<accession>A0A6A4HR91</accession>
<feature type="non-terminal residue" evidence="5">
    <location>
        <position position="70"/>
    </location>
</feature>
<dbReference type="GO" id="GO:0030154">
    <property type="term" value="P:cell differentiation"/>
    <property type="evidence" value="ECO:0007669"/>
    <property type="project" value="TreeGrafter"/>
</dbReference>
<dbReference type="SUPFAM" id="SSF47095">
    <property type="entry name" value="HMG-box"/>
    <property type="match status" value="1"/>
</dbReference>
<dbReference type="EMBL" id="ML769444">
    <property type="protein sequence ID" value="KAE9401612.1"/>
    <property type="molecule type" value="Genomic_DNA"/>
</dbReference>
<feature type="non-terminal residue" evidence="5">
    <location>
        <position position="1"/>
    </location>
</feature>
<evidence type="ECO:0000256" key="2">
    <source>
        <dbReference type="ARBA" id="ARBA00023163"/>
    </source>
</evidence>
<dbReference type="SMART" id="SM00398">
    <property type="entry name" value="HMG"/>
    <property type="match status" value="1"/>
</dbReference>
<gene>
    <name evidence="5" type="ORF">BT96DRAFT_764992</name>
</gene>
<sequence length="70" mass="8149">RPPNAWIIFRSDMNRLLRIEDPKATQSALSKRISDLWATATPEVRAQYERRAEAAKVAHHARYPNYKFAP</sequence>
<dbReference type="AlphaFoldDB" id="A0A6A4HR91"/>
<dbReference type="GO" id="GO:0005634">
    <property type="term" value="C:nucleus"/>
    <property type="evidence" value="ECO:0007669"/>
    <property type="project" value="UniProtKB-UniRule"/>
</dbReference>
<evidence type="ECO:0000313" key="6">
    <source>
        <dbReference type="Proteomes" id="UP000799118"/>
    </source>
</evidence>
<dbReference type="Gene3D" id="1.10.30.10">
    <property type="entry name" value="High mobility group box domain"/>
    <property type="match status" value="1"/>
</dbReference>
<keyword evidence="2" id="KW-0804">Transcription</keyword>